<evidence type="ECO:0000313" key="3">
    <source>
        <dbReference type="Proteomes" id="UP000623129"/>
    </source>
</evidence>
<gene>
    <name evidence="2" type="ORF">FCM35_KLT05028</name>
</gene>
<evidence type="ECO:0000256" key="1">
    <source>
        <dbReference type="SAM" id="Phobius"/>
    </source>
</evidence>
<dbReference type="Proteomes" id="UP000623129">
    <property type="component" value="Unassembled WGS sequence"/>
</dbReference>
<accession>A0A833V9D3</accession>
<dbReference type="EMBL" id="SWLB01000014">
    <property type="protein sequence ID" value="KAF3329697.1"/>
    <property type="molecule type" value="Genomic_DNA"/>
</dbReference>
<keyword evidence="1" id="KW-1133">Transmembrane helix</keyword>
<protein>
    <submittedName>
        <fullName evidence="2">Uncharacterized protein</fullName>
    </submittedName>
</protein>
<keyword evidence="1" id="KW-0472">Membrane</keyword>
<feature type="transmembrane region" description="Helical" evidence="1">
    <location>
        <begin position="107"/>
        <end position="127"/>
    </location>
</feature>
<keyword evidence="1" id="KW-0812">Transmembrane</keyword>
<proteinExistence type="predicted"/>
<reference evidence="2" key="1">
    <citation type="submission" date="2020-01" db="EMBL/GenBank/DDBJ databases">
        <title>Genome sequence of Kobresia littledalei, the first chromosome-level genome in the family Cyperaceae.</title>
        <authorList>
            <person name="Qu G."/>
        </authorList>
    </citation>
    <scope>NUCLEOTIDE SEQUENCE</scope>
    <source>
        <strain evidence="2">C.B.Clarke</strain>
        <tissue evidence="2">Leaf</tissue>
    </source>
</reference>
<dbReference type="AlphaFoldDB" id="A0A833V9D3"/>
<evidence type="ECO:0000313" key="2">
    <source>
        <dbReference type="EMBL" id="KAF3329697.1"/>
    </source>
</evidence>
<organism evidence="2 3">
    <name type="scientific">Carex littledalei</name>
    <dbReference type="NCBI Taxonomy" id="544730"/>
    <lineage>
        <taxon>Eukaryota</taxon>
        <taxon>Viridiplantae</taxon>
        <taxon>Streptophyta</taxon>
        <taxon>Embryophyta</taxon>
        <taxon>Tracheophyta</taxon>
        <taxon>Spermatophyta</taxon>
        <taxon>Magnoliopsida</taxon>
        <taxon>Liliopsida</taxon>
        <taxon>Poales</taxon>
        <taxon>Cyperaceae</taxon>
        <taxon>Cyperoideae</taxon>
        <taxon>Cariceae</taxon>
        <taxon>Carex</taxon>
        <taxon>Carex subgen. Euthyceras</taxon>
    </lineage>
</organism>
<keyword evidence="3" id="KW-1185">Reference proteome</keyword>
<feature type="transmembrane region" description="Helical" evidence="1">
    <location>
        <begin position="46"/>
        <end position="66"/>
    </location>
</feature>
<name>A0A833V9D3_9POAL</name>
<feature type="transmembrane region" description="Helical" evidence="1">
    <location>
        <begin position="78"/>
        <end position="101"/>
    </location>
</feature>
<sequence length="136" mass="15904">MEDVRFDINEEERIGFDCIKANILTFEGLLYRLVFFIEKINGPRFYYKYLVLLYNFGSVCLLTLGPRIPWLFVLEIKYLLYIPLSNLVNCLLVQVGITTYFDISRAFLLFHATPVVITGCNVCLKLLSYPWKDTNL</sequence>
<comment type="caution">
    <text evidence="2">The sequence shown here is derived from an EMBL/GenBank/DDBJ whole genome shotgun (WGS) entry which is preliminary data.</text>
</comment>